<feature type="chain" id="PRO_5043630528" evidence="7">
    <location>
        <begin position="18"/>
        <end position="186"/>
    </location>
</feature>
<keyword evidence="5" id="KW-1133">Transmembrane helix</keyword>
<proteinExistence type="inferred from homology"/>
<dbReference type="PANTHER" id="PTHR14319">
    <property type="entry name" value="FIVE-SPAN TRANSMEMBRANE PROTEIN M83"/>
    <property type="match status" value="1"/>
</dbReference>
<evidence type="ECO:0000313" key="8">
    <source>
        <dbReference type="EMBL" id="KAG8187005.1"/>
    </source>
</evidence>
<evidence type="ECO:0000256" key="5">
    <source>
        <dbReference type="ARBA" id="ARBA00022989"/>
    </source>
</evidence>
<protein>
    <submittedName>
        <fullName evidence="8">Uncharacterized protein</fullName>
    </submittedName>
</protein>
<feature type="signal peptide" evidence="7">
    <location>
        <begin position="1"/>
        <end position="17"/>
    </location>
</feature>
<dbReference type="EMBL" id="JAFNEN010000282">
    <property type="protein sequence ID" value="KAG8187005.1"/>
    <property type="molecule type" value="Genomic_DNA"/>
</dbReference>
<evidence type="ECO:0000256" key="6">
    <source>
        <dbReference type="ARBA" id="ARBA00023136"/>
    </source>
</evidence>
<evidence type="ECO:0000256" key="1">
    <source>
        <dbReference type="ARBA" id="ARBA00004651"/>
    </source>
</evidence>
<reference evidence="8 9" key="1">
    <citation type="journal article" date="2022" name="Nat. Ecol. Evol.">
        <title>A masculinizing supergene underlies an exaggerated male reproductive morph in a spider.</title>
        <authorList>
            <person name="Hendrickx F."/>
            <person name="De Corte Z."/>
            <person name="Sonet G."/>
            <person name="Van Belleghem S.M."/>
            <person name="Kostlbacher S."/>
            <person name="Vangestel C."/>
        </authorList>
    </citation>
    <scope>NUCLEOTIDE SEQUENCE [LARGE SCALE GENOMIC DNA]</scope>
    <source>
        <strain evidence="8">W744_W776</strain>
    </source>
</reference>
<evidence type="ECO:0000256" key="7">
    <source>
        <dbReference type="SAM" id="SignalP"/>
    </source>
</evidence>
<evidence type="ECO:0000256" key="3">
    <source>
        <dbReference type="ARBA" id="ARBA00022475"/>
    </source>
</evidence>
<keyword evidence="7" id="KW-0732">Signal</keyword>
<accession>A0AAV6URA2</accession>
<keyword evidence="9" id="KW-1185">Reference proteome</keyword>
<keyword evidence="4" id="KW-0812">Transmembrane</keyword>
<evidence type="ECO:0000313" key="9">
    <source>
        <dbReference type="Proteomes" id="UP000827092"/>
    </source>
</evidence>
<comment type="caution">
    <text evidence="8">The sequence shown here is derived from an EMBL/GenBank/DDBJ whole genome shotgun (WGS) entry which is preliminary data.</text>
</comment>
<sequence>MLSLITILVLKLILAKCKLDSVQTRITEIRLLKPYKTYSNVQLFHYTIPPQVDLASFHYKAVGNVDCISEVIEVYLQYGSYPIMSLQNFSYPEYILMKRIHLSHVTVQLDLKPVVVNIEQPLPGHWYAAAILKGDESQIKQKGLFKPCFSRLFSSLRLNVIQHAITLLPNSETIQNASSIQLYRMQ</sequence>
<name>A0AAV6URA2_9ARAC</name>
<keyword evidence="3" id="KW-1003">Cell membrane</keyword>
<dbReference type="AlphaFoldDB" id="A0AAV6URA2"/>
<keyword evidence="6" id="KW-0472">Membrane</keyword>
<evidence type="ECO:0000256" key="2">
    <source>
        <dbReference type="ARBA" id="ARBA00005542"/>
    </source>
</evidence>
<dbReference type="PANTHER" id="PTHR14319:SF3">
    <property type="entry name" value="TRANSMEMBRANE PROTEIN-LIKE PROTEIN"/>
    <property type="match status" value="1"/>
</dbReference>
<dbReference type="InterPro" id="IPR021910">
    <property type="entry name" value="NGX6/PGAP6/MYMK"/>
</dbReference>
<evidence type="ECO:0000256" key="4">
    <source>
        <dbReference type="ARBA" id="ARBA00022692"/>
    </source>
</evidence>
<dbReference type="Proteomes" id="UP000827092">
    <property type="component" value="Unassembled WGS sequence"/>
</dbReference>
<organism evidence="8 9">
    <name type="scientific">Oedothorax gibbosus</name>
    <dbReference type="NCBI Taxonomy" id="931172"/>
    <lineage>
        <taxon>Eukaryota</taxon>
        <taxon>Metazoa</taxon>
        <taxon>Ecdysozoa</taxon>
        <taxon>Arthropoda</taxon>
        <taxon>Chelicerata</taxon>
        <taxon>Arachnida</taxon>
        <taxon>Araneae</taxon>
        <taxon>Araneomorphae</taxon>
        <taxon>Entelegynae</taxon>
        <taxon>Araneoidea</taxon>
        <taxon>Linyphiidae</taxon>
        <taxon>Erigoninae</taxon>
        <taxon>Oedothorax</taxon>
    </lineage>
</organism>
<comment type="subcellular location">
    <subcellularLocation>
        <location evidence="1">Cell membrane</location>
        <topology evidence="1">Multi-pass membrane protein</topology>
    </subcellularLocation>
</comment>
<dbReference type="GO" id="GO:0005886">
    <property type="term" value="C:plasma membrane"/>
    <property type="evidence" value="ECO:0007669"/>
    <property type="project" value="UniProtKB-SubCell"/>
</dbReference>
<gene>
    <name evidence="8" type="ORF">JTE90_005775</name>
</gene>
<comment type="similarity">
    <text evidence="2">Belongs to the TMEM8 family.</text>
</comment>